<gene>
    <name evidence="3" type="ORF">Aau02nite_36050</name>
</gene>
<organism evidence="3 4">
    <name type="scientific">Actinoplanes auranticolor</name>
    <dbReference type="NCBI Taxonomy" id="47988"/>
    <lineage>
        <taxon>Bacteria</taxon>
        <taxon>Bacillati</taxon>
        <taxon>Actinomycetota</taxon>
        <taxon>Actinomycetes</taxon>
        <taxon>Micromonosporales</taxon>
        <taxon>Micromonosporaceae</taxon>
        <taxon>Actinoplanes</taxon>
    </lineage>
</organism>
<feature type="transmembrane region" description="Helical" evidence="2">
    <location>
        <begin position="39"/>
        <end position="63"/>
    </location>
</feature>
<keyword evidence="2" id="KW-0472">Membrane</keyword>
<dbReference type="Proteomes" id="UP000681340">
    <property type="component" value="Unassembled WGS sequence"/>
</dbReference>
<evidence type="ECO:0000256" key="2">
    <source>
        <dbReference type="SAM" id="Phobius"/>
    </source>
</evidence>
<accession>A0A919SEX5</accession>
<protein>
    <submittedName>
        <fullName evidence="3">Uncharacterized protein</fullName>
    </submittedName>
</protein>
<proteinExistence type="predicted"/>
<dbReference type="EMBL" id="BOQL01000027">
    <property type="protein sequence ID" value="GIM69445.1"/>
    <property type="molecule type" value="Genomic_DNA"/>
</dbReference>
<evidence type="ECO:0000256" key="1">
    <source>
        <dbReference type="SAM" id="MobiDB-lite"/>
    </source>
</evidence>
<feature type="compositionally biased region" description="Basic and acidic residues" evidence="1">
    <location>
        <begin position="1"/>
        <end position="14"/>
    </location>
</feature>
<dbReference type="AlphaFoldDB" id="A0A919SEX5"/>
<name>A0A919SEX5_9ACTN</name>
<keyword evidence="2" id="KW-1133">Transmembrane helix</keyword>
<feature type="region of interest" description="Disordered" evidence="1">
    <location>
        <begin position="1"/>
        <end position="22"/>
    </location>
</feature>
<comment type="caution">
    <text evidence="3">The sequence shown here is derived from an EMBL/GenBank/DDBJ whole genome shotgun (WGS) entry which is preliminary data.</text>
</comment>
<keyword evidence="4" id="KW-1185">Reference proteome</keyword>
<evidence type="ECO:0000313" key="3">
    <source>
        <dbReference type="EMBL" id="GIM69445.1"/>
    </source>
</evidence>
<keyword evidence="2" id="KW-0812">Transmembrane</keyword>
<reference evidence="3" key="1">
    <citation type="submission" date="2021-03" db="EMBL/GenBank/DDBJ databases">
        <title>Whole genome shotgun sequence of Actinoplanes auranticolor NBRC 12245.</title>
        <authorList>
            <person name="Komaki H."/>
            <person name="Tamura T."/>
        </authorList>
    </citation>
    <scope>NUCLEOTIDE SEQUENCE</scope>
    <source>
        <strain evidence="3">NBRC 12245</strain>
    </source>
</reference>
<evidence type="ECO:0000313" key="4">
    <source>
        <dbReference type="Proteomes" id="UP000681340"/>
    </source>
</evidence>
<sequence>MPHELSDMLQEAKSDAPPPRYSVQDALTAGRKRQQRRRALWAGTGSAAVVLAVAGAVAVPQLLPEGNNRSATVNAGAAATNTEKSAKAPFAYPSTGFSGTFAEYTVGDLTVDGTVLVTPGYQVASITAPGKGQAYEDKNGGRYYAPNVIGHVVTYAKGVFDPAKAQKDPKAGAGWFHEGEKKEAIKPGVPAPYADSTYTWEYADDAWAQVIVQGRLKYPATKLASIAEGLTGAAEKPVKVGIKLGYVPAGFALGSAGTTSDHLESTFAGTSFLRLIKGDFPYENLTGTVGDPFVVQDTQLPILSLQVYPAKEQKYNAPGNEPYCPQEGLCYRYTADKKFFVELNGGGFIGNTEMIKMLNSVEFADLTDESTWFPATEAVS</sequence>